<dbReference type="eggNOG" id="ENOG50333VH">
    <property type="taxonomic scope" value="Bacteria"/>
</dbReference>
<keyword evidence="3" id="KW-1185">Reference proteome</keyword>
<keyword evidence="1" id="KW-0732">Signal</keyword>
<evidence type="ECO:0000256" key="1">
    <source>
        <dbReference type="SAM" id="SignalP"/>
    </source>
</evidence>
<accession>K9VKR0</accession>
<feature type="chain" id="PRO_5003937096" evidence="1">
    <location>
        <begin position="27"/>
        <end position="120"/>
    </location>
</feature>
<protein>
    <submittedName>
        <fullName evidence="2">Uncharacterized protein</fullName>
    </submittedName>
</protein>
<dbReference type="Proteomes" id="UP000010478">
    <property type="component" value="Chromosome"/>
</dbReference>
<dbReference type="KEGG" id="oni:Osc7112_3464"/>
<evidence type="ECO:0000313" key="2">
    <source>
        <dbReference type="EMBL" id="AFZ07835.1"/>
    </source>
</evidence>
<proteinExistence type="predicted"/>
<dbReference type="HOGENOM" id="CLU_2047321_0_0_3"/>
<dbReference type="OrthoDB" id="461091at2"/>
<evidence type="ECO:0000313" key="3">
    <source>
        <dbReference type="Proteomes" id="UP000010478"/>
    </source>
</evidence>
<reference evidence="2 3" key="1">
    <citation type="submission" date="2012-05" db="EMBL/GenBank/DDBJ databases">
        <title>Finished chromosome of genome of Oscillatoria sp. PCC 7112.</title>
        <authorList>
            <consortium name="US DOE Joint Genome Institute"/>
            <person name="Gugger M."/>
            <person name="Coursin T."/>
            <person name="Rippka R."/>
            <person name="Tandeau De Marsac N."/>
            <person name="Huntemann M."/>
            <person name="Wei C.-L."/>
            <person name="Han J."/>
            <person name="Detter J.C."/>
            <person name="Han C."/>
            <person name="Tapia R."/>
            <person name="Davenport K."/>
            <person name="Daligault H."/>
            <person name="Erkkila T."/>
            <person name="Gu W."/>
            <person name="Munk A.C.C."/>
            <person name="Teshima H."/>
            <person name="Xu Y."/>
            <person name="Chain P."/>
            <person name="Chen A."/>
            <person name="Krypides N."/>
            <person name="Mavromatis K."/>
            <person name="Markowitz V."/>
            <person name="Szeto E."/>
            <person name="Ivanova N."/>
            <person name="Mikhailova N."/>
            <person name="Ovchinnikova G."/>
            <person name="Pagani I."/>
            <person name="Pati A."/>
            <person name="Goodwin L."/>
            <person name="Peters L."/>
            <person name="Pitluck S."/>
            <person name="Woyke T."/>
            <person name="Kerfeld C."/>
        </authorList>
    </citation>
    <scope>NUCLEOTIDE SEQUENCE [LARGE SCALE GENOMIC DNA]</scope>
    <source>
        <strain evidence="2 3">PCC 7112</strain>
    </source>
</reference>
<feature type="signal peptide" evidence="1">
    <location>
        <begin position="1"/>
        <end position="26"/>
    </location>
</feature>
<dbReference type="STRING" id="179408.Osc7112_3464"/>
<sequence precursor="true">MNSILKQIISSWWLAAFLGFPAAVSAQSLTPSQIQQVNSGLFRSNSQDFFEQGNRQLEREIATLLQKNVASEDRILEIDEKLRSQLCRQEFKISSSHSDTISAAQIADFQSQLKGICREN</sequence>
<dbReference type="RefSeq" id="WP_015177098.1">
    <property type="nucleotide sequence ID" value="NC_019729.1"/>
</dbReference>
<dbReference type="EMBL" id="CP003614">
    <property type="protein sequence ID" value="AFZ07835.1"/>
    <property type="molecule type" value="Genomic_DNA"/>
</dbReference>
<organism evidence="2 3">
    <name type="scientific">Phormidium nigroviride PCC 7112</name>
    <dbReference type="NCBI Taxonomy" id="179408"/>
    <lineage>
        <taxon>Bacteria</taxon>
        <taxon>Bacillati</taxon>
        <taxon>Cyanobacteriota</taxon>
        <taxon>Cyanophyceae</taxon>
        <taxon>Oscillatoriophycideae</taxon>
        <taxon>Oscillatoriales</taxon>
        <taxon>Oscillatoriaceae</taxon>
        <taxon>Phormidium</taxon>
    </lineage>
</organism>
<name>K9VKR0_9CYAN</name>
<gene>
    <name evidence="2" type="ORF">Osc7112_3464</name>
</gene>
<dbReference type="AlphaFoldDB" id="K9VKR0"/>